<protein>
    <submittedName>
        <fullName evidence="1">Uncharacterized protein</fullName>
    </submittedName>
</protein>
<sequence>MLFLIKSILCSGGSPFTSKVDVNLRVETDGPGDEVNPSNHLTHHVDGLTVVQLHSDVALFSATTCNNVGEVCLGVVFYVDRVYLGVVFYVGRVYLGVVFYTTM</sequence>
<accession>A0A7J7KP49</accession>
<dbReference type="Proteomes" id="UP000593567">
    <property type="component" value="Unassembled WGS sequence"/>
</dbReference>
<name>A0A7J7KP49_BUGNE</name>
<evidence type="ECO:0000313" key="2">
    <source>
        <dbReference type="Proteomes" id="UP000593567"/>
    </source>
</evidence>
<gene>
    <name evidence="1" type="ORF">EB796_001780</name>
</gene>
<comment type="caution">
    <text evidence="1">The sequence shown here is derived from an EMBL/GenBank/DDBJ whole genome shotgun (WGS) entry which is preliminary data.</text>
</comment>
<evidence type="ECO:0000313" key="1">
    <source>
        <dbReference type="EMBL" id="KAF6039928.1"/>
    </source>
</evidence>
<keyword evidence="2" id="KW-1185">Reference proteome</keyword>
<organism evidence="1 2">
    <name type="scientific">Bugula neritina</name>
    <name type="common">Brown bryozoan</name>
    <name type="synonym">Sertularia neritina</name>
    <dbReference type="NCBI Taxonomy" id="10212"/>
    <lineage>
        <taxon>Eukaryota</taxon>
        <taxon>Metazoa</taxon>
        <taxon>Spiralia</taxon>
        <taxon>Lophotrochozoa</taxon>
        <taxon>Bryozoa</taxon>
        <taxon>Gymnolaemata</taxon>
        <taxon>Cheilostomatida</taxon>
        <taxon>Flustrina</taxon>
        <taxon>Buguloidea</taxon>
        <taxon>Bugulidae</taxon>
        <taxon>Bugula</taxon>
    </lineage>
</organism>
<reference evidence="1" key="1">
    <citation type="submission" date="2020-06" db="EMBL/GenBank/DDBJ databases">
        <title>Draft genome of Bugula neritina, a colonial animal packing powerful symbionts and potential medicines.</title>
        <authorList>
            <person name="Rayko M."/>
        </authorList>
    </citation>
    <scope>NUCLEOTIDE SEQUENCE [LARGE SCALE GENOMIC DNA]</scope>
    <source>
        <strain evidence="1">Kwan_BN1</strain>
    </source>
</reference>
<dbReference type="EMBL" id="VXIV02000200">
    <property type="protein sequence ID" value="KAF6039928.1"/>
    <property type="molecule type" value="Genomic_DNA"/>
</dbReference>
<dbReference type="AlphaFoldDB" id="A0A7J7KP49"/>
<proteinExistence type="predicted"/>